<dbReference type="EMBL" id="BAABLW010000007">
    <property type="protein sequence ID" value="GAA4919412.1"/>
    <property type="molecule type" value="Genomic_DNA"/>
</dbReference>
<sequence length="354" mass="37918">MNPLHLRKGEHVSSDESQSSGQTLQTRSGRRTRSSEATGNSLASGDRAGAGLDRGFAGLARFAGIGILIILAFVAFFLVYNSWGAVYHDQDGQADSASFHIGEFISHAWPLVIGTLIVSVIALLIAAPVAIGVALYISHYAPPRASRSIGYVIDLLAAIPSVVYGAWGMTFLAPQLVPLYNWLNEYLGWIPIFGGSPSPTGRTIITAGVVLSVMVLPIITSVCREIFIQTPKLHEEAALALGATRWEMITMTVLPFARGGIISGIMLGLGRALGETMAVVLVLSSGPIAWSIIQSGRHDTIPSNIASNFPESREGSVHWHELIAIGLVLFVITLLVNMLARWIVSRHKEFSGAN</sequence>
<evidence type="ECO:0000256" key="5">
    <source>
        <dbReference type="ARBA" id="ARBA00022592"/>
    </source>
</evidence>
<keyword evidence="8 9" id="KW-0472">Membrane</keyword>
<feature type="transmembrane region" description="Helical" evidence="9">
    <location>
        <begin position="149"/>
        <end position="173"/>
    </location>
</feature>
<evidence type="ECO:0000313" key="13">
    <source>
        <dbReference type="EMBL" id="GAA4919412.1"/>
    </source>
</evidence>
<dbReference type="Proteomes" id="UP001500368">
    <property type="component" value="Unassembled WGS sequence"/>
</dbReference>
<evidence type="ECO:0000256" key="2">
    <source>
        <dbReference type="ARBA" id="ARBA00007069"/>
    </source>
</evidence>
<evidence type="ECO:0000313" key="14">
    <source>
        <dbReference type="Proteomes" id="UP001500368"/>
    </source>
</evidence>
<dbReference type="CDD" id="cd06261">
    <property type="entry name" value="TM_PBP2"/>
    <property type="match status" value="1"/>
</dbReference>
<dbReference type="NCBIfam" id="TIGR02138">
    <property type="entry name" value="phosphate_pstC"/>
    <property type="match status" value="1"/>
</dbReference>
<evidence type="ECO:0000256" key="11">
    <source>
        <dbReference type="SAM" id="MobiDB-lite"/>
    </source>
</evidence>
<evidence type="ECO:0000256" key="8">
    <source>
        <dbReference type="ARBA" id="ARBA00023136"/>
    </source>
</evidence>
<evidence type="ECO:0000256" key="4">
    <source>
        <dbReference type="ARBA" id="ARBA00022475"/>
    </source>
</evidence>
<keyword evidence="3 9" id="KW-0813">Transport</keyword>
<name>A0ABP9FWR4_9MICC</name>
<feature type="transmembrane region" description="Helical" evidence="9">
    <location>
        <begin position="322"/>
        <end position="344"/>
    </location>
</feature>
<evidence type="ECO:0000256" key="3">
    <source>
        <dbReference type="ARBA" id="ARBA00022448"/>
    </source>
</evidence>
<feature type="transmembrane region" description="Helical" evidence="9">
    <location>
        <begin position="62"/>
        <end position="80"/>
    </location>
</feature>
<feature type="region of interest" description="Disordered" evidence="11">
    <location>
        <begin position="1"/>
        <end position="44"/>
    </location>
</feature>
<feature type="domain" description="ABC transmembrane type-1" evidence="12">
    <location>
        <begin position="112"/>
        <end position="340"/>
    </location>
</feature>
<dbReference type="InterPro" id="IPR035906">
    <property type="entry name" value="MetI-like_sf"/>
</dbReference>
<dbReference type="InterPro" id="IPR051124">
    <property type="entry name" value="Phosphate_Transport_Permease"/>
</dbReference>
<keyword evidence="6 9" id="KW-0812">Transmembrane</keyword>
<comment type="similarity">
    <text evidence="2 10">Belongs to the binding-protein-dependent transport system permease family. CysTW subfamily.</text>
</comment>
<keyword evidence="14" id="KW-1185">Reference proteome</keyword>
<comment type="function">
    <text evidence="10">Part of the binding-protein-dependent transport system for phosphate; probably responsible for the translocation of the substrate across the membrane.</text>
</comment>
<keyword evidence="7 9" id="KW-1133">Transmembrane helix</keyword>
<feature type="transmembrane region" description="Helical" evidence="9">
    <location>
        <begin position="204"/>
        <end position="227"/>
    </location>
</feature>
<dbReference type="InterPro" id="IPR011864">
    <property type="entry name" value="Phosphate_PstC"/>
</dbReference>
<protein>
    <recommendedName>
        <fullName evidence="10">Phosphate transport system permease protein</fullName>
    </recommendedName>
</protein>
<keyword evidence="5 10" id="KW-0592">Phosphate transport</keyword>
<evidence type="ECO:0000256" key="10">
    <source>
        <dbReference type="RuleBase" id="RU363054"/>
    </source>
</evidence>
<feature type="transmembrane region" description="Helical" evidence="9">
    <location>
        <begin position="108"/>
        <end position="137"/>
    </location>
</feature>
<dbReference type="PANTHER" id="PTHR30425:SF1">
    <property type="entry name" value="PHOSPHATE TRANSPORT SYSTEM PERMEASE PROTEIN PSTC"/>
    <property type="match status" value="1"/>
</dbReference>
<dbReference type="PROSITE" id="PS50928">
    <property type="entry name" value="ABC_TM1"/>
    <property type="match status" value="1"/>
</dbReference>
<feature type="compositionally biased region" description="Polar residues" evidence="11">
    <location>
        <begin position="15"/>
        <end position="27"/>
    </location>
</feature>
<evidence type="ECO:0000256" key="1">
    <source>
        <dbReference type="ARBA" id="ARBA00004651"/>
    </source>
</evidence>
<comment type="subcellular location">
    <subcellularLocation>
        <location evidence="1 9">Cell membrane</location>
        <topology evidence="1 9">Multi-pass membrane protein</topology>
    </subcellularLocation>
</comment>
<comment type="caution">
    <text evidence="13">The sequence shown here is derived from an EMBL/GenBank/DDBJ whole genome shotgun (WGS) entry which is preliminary data.</text>
</comment>
<dbReference type="PANTHER" id="PTHR30425">
    <property type="entry name" value="PHOSPHATE TRANSPORT SYSTEM PERMEASE PROTEIN PST"/>
    <property type="match status" value="1"/>
</dbReference>
<gene>
    <name evidence="13" type="primary">pstC</name>
    <name evidence="13" type="ORF">GCM10025790_14130</name>
</gene>
<reference evidence="14" key="1">
    <citation type="journal article" date="2019" name="Int. J. Syst. Evol. Microbiol.">
        <title>The Global Catalogue of Microorganisms (GCM) 10K type strain sequencing project: providing services to taxonomists for standard genome sequencing and annotation.</title>
        <authorList>
            <consortium name="The Broad Institute Genomics Platform"/>
            <consortium name="The Broad Institute Genome Sequencing Center for Infectious Disease"/>
            <person name="Wu L."/>
            <person name="Ma J."/>
        </authorList>
    </citation>
    <scope>NUCLEOTIDE SEQUENCE [LARGE SCALE GENOMIC DNA]</scope>
    <source>
        <strain evidence="14">JCM 19129</strain>
    </source>
</reference>
<dbReference type="InterPro" id="IPR000515">
    <property type="entry name" value="MetI-like"/>
</dbReference>
<organism evidence="13 14">
    <name type="scientific">Nesterenkonia rhizosphaerae</name>
    <dbReference type="NCBI Taxonomy" id="1348272"/>
    <lineage>
        <taxon>Bacteria</taxon>
        <taxon>Bacillati</taxon>
        <taxon>Actinomycetota</taxon>
        <taxon>Actinomycetes</taxon>
        <taxon>Micrococcales</taxon>
        <taxon>Micrococcaceae</taxon>
        <taxon>Nesterenkonia</taxon>
    </lineage>
</organism>
<evidence type="ECO:0000256" key="9">
    <source>
        <dbReference type="RuleBase" id="RU363032"/>
    </source>
</evidence>
<evidence type="ECO:0000256" key="6">
    <source>
        <dbReference type="ARBA" id="ARBA00022692"/>
    </source>
</evidence>
<evidence type="ECO:0000259" key="12">
    <source>
        <dbReference type="PROSITE" id="PS50928"/>
    </source>
</evidence>
<feature type="transmembrane region" description="Helical" evidence="9">
    <location>
        <begin position="248"/>
        <end position="270"/>
    </location>
</feature>
<proteinExistence type="inferred from homology"/>
<dbReference type="Pfam" id="PF00528">
    <property type="entry name" value="BPD_transp_1"/>
    <property type="match status" value="1"/>
</dbReference>
<dbReference type="Gene3D" id="1.10.3720.10">
    <property type="entry name" value="MetI-like"/>
    <property type="match status" value="1"/>
</dbReference>
<accession>A0ABP9FWR4</accession>
<evidence type="ECO:0000256" key="7">
    <source>
        <dbReference type="ARBA" id="ARBA00022989"/>
    </source>
</evidence>
<keyword evidence="4 10" id="KW-1003">Cell membrane</keyword>
<dbReference type="SUPFAM" id="SSF161098">
    <property type="entry name" value="MetI-like"/>
    <property type="match status" value="1"/>
</dbReference>